<evidence type="ECO:0000313" key="2">
    <source>
        <dbReference type="Proteomes" id="UP000017304"/>
    </source>
</evidence>
<evidence type="ECO:0000313" key="1">
    <source>
        <dbReference type="EMBL" id="ESE85425.1"/>
    </source>
</evidence>
<reference evidence="1 2" key="1">
    <citation type="journal article" date="2013" name="Genome Biol. Evol.">
        <title>Phylogenetic diversity of the enteric pathogen Salmonella enterica subsp. enterica inferred from genome-wide reference-free SNP characters.</title>
        <authorList>
            <person name="Timme R.E."/>
            <person name="Pettengill J.B."/>
            <person name="Allard M.W."/>
            <person name="Strain E."/>
            <person name="Barrangou R."/>
            <person name="Wehnes C."/>
            <person name="Van Kessel J.S."/>
            <person name="Karns J.S."/>
            <person name="Musser S.M."/>
            <person name="Brown E.W."/>
        </authorList>
    </citation>
    <scope>NUCLEOTIDE SEQUENCE [LARGE SCALE GENOMIC DNA]</scope>
    <source>
        <strain evidence="1 2">1121</strain>
    </source>
</reference>
<dbReference type="AlphaFoldDB" id="V1H6F2"/>
<name>V1H6F2_SALER</name>
<comment type="caution">
    <text evidence="1">The sequence shown here is derived from an EMBL/GenBank/DDBJ whole genome shotgun (WGS) entry which is preliminary data.</text>
</comment>
<sequence length="30" mass="3656">MRRVSVKESKEDFDFMLLKSIFGNKYQVFI</sequence>
<dbReference type="PATRIC" id="fig|1173950.3.peg.2011"/>
<protein>
    <submittedName>
        <fullName evidence="1">Uncharacterized protein</fullName>
    </submittedName>
</protein>
<gene>
    <name evidence="1" type="ORF">SEI61121_09633</name>
</gene>
<accession>V1H6F2</accession>
<organism evidence="1 2">
    <name type="scientific">Salmonella enterica subsp. indica serovar 6,14,25:z10:1,(2),7 str. 1121</name>
    <dbReference type="NCBI Taxonomy" id="1173950"/>
    <lineage>
        <taxon>Bacteria</taxon>
        <taxon>Pseudomonadati</taxon>
        <taxon>Pseudomonadota</taxon>
        <taxon>Gammaproteobacteria</taxon>
        <taxon>Enterobacterales</taxon>
        <taxon>Enterobacteriaceae</taxon>
        <taxon>Salmonella</taxon>
    </lineage>
</organism>
<dbReference type="Proteomes" id="UP000017304">
    <property type="component" value="Unassembled WGS sequence"/>
</dbReference>
<dbReference type="EMBL" id="AOXI01000019">
    <property type="protein sequence ID" value="ESE85425.1"/>
    <property type="molecule type" value="Genomic_DNA"/>
</dbReference>
<proteinExistence type="predicted"/>